<sequence length="156" mass="17964">MQHMDEREELQGQMMETSAEKAEAINAETNPRRTFKVGDMIWEKVNKDGKAKSKFEASWTGPWEVREVCSDVSYRITERGSKRGEQGRKVHVSDLKAHWDRPSRLKLSTPLTPETTMTMNNLFHTLTLDLNLDMTDAELDAAVEREEQKLMRGPRG</sequence>
<keyword evidence="2" id="KW-1185">Reference proteome</keyword>
<dbReference type="Proteomes" id="UP000027238">
    <property type="component" value="Unassembled WGS sequence"/>
</dbReference>
<accession>A0A066XAE8</accession>
<gene>
    <name evidence="1" type="ORF">CSUB01_11463</name>
</gene>
<reference evidence="2" key="1">
    <citation type="journal article" date="2014" name="Genome Announc.">
        <title>Draft genome sequence of Colletotrichum sublineola, a destructive pathogen of cultivated sorghum.</title>
        <authorList>
            <person name="Baroncelli R."/>
            <person name="Sanz-Martin J.M."/>
            <person name="Rech G.E."/>
            <person name="Sukno S.A."/>
            <person name="Thon M.R."/>
        </authorList>
    </citation>
    <scope>NUCLEOTIDE SEQUENCE [LARGE SCALE GENOMIC DNA]</scope>
    <source>
        <strain evidence="2">TX430BB</strain>
    </source>
</reference>
<protein>
    <submittedName>
        <fullName evidence="1">Uncharacterized protein</fullName>
    </submittedName>
</protein>
<dbReference type="AlphaFoldDB" id="A0A066XAE8"/>
<evidence type="ECO:0000313" key="2">
    <source>
        <dbReference type="Proteomes" id="UP000027238"/>
    </source>
</evidence>
<dbReference type="EMBL" id="JMSE01001111">
    <property type="protein sequence ID" value="KDN64624.1"/>
    <property type="molecule type" value="Genomic_DNA"/>
</dbReference>
<proteinExistence type="predicted"/>
<dbReference type="HOGENOM" id="CLU_1686458_0_0_1"/>
<name>A0A066XAE8_COLSU</name>
<comment type="caution">
    <text evidence="1">The sequence shown here is derived from an EMBL/GenBank/DDBJ whole genome shotgun (WGS) entry which is preliminary data.</text>
</comment>
<evidence type="ECO:0000313" key="1">
    <source>
        <dbReference type="EMBL" id="KDN64624.1"/>
    </source>
</evidence>
<organism evidence="1 2">
    <name type="scientific">Colletotrichum sublineola</name>
    <name type="common">Sorghum anthracnose fungus</name>
    <dbReference type="NCBI Taxonomy" id="1173701"/>
    <lineage>
        <taxon>Eukaryota</taxon>
        <taxon>Fungi</taxon>
        <taxon>Dikarya</taxon>
        <taxon>Ascomycota</taxon>
        <taxon>Pezizomycotina</taxon>
        <taxon>Sordariomycetes</taxon>
        <taxon>Hypocreomycetidae</taxon>
        <taxon>Glomerellales</taxon>
        <taxon>Glomerellaceae</taxon>
        <taxon>Colletotrichum</taxon>
        <taxon>Colletotrichum graminicola species complex</taxon>
    </lineage>
</organism>